<dbReference type="PANTHER" id="PTHR43884">
    <property type="entry name" value="ACYL-COA DEHYDROGENASE"/>
    <property type="match status" value="1"/>
</dbReference>
<keyword evidence="7 8" id="KW-0560">Oxidoreductase</keyword>
<evidence type="ECO:0000259" key="9">
    <source>
        <dbReference type="Pfam" id="PF00441"/>
    </source>
</evidence>
<evidence type="ECO:0000256" key="7">
    <source>
        <dbReference type="ARBA" id="ARBA00023002"/>
    </source>
</evidence>
<dbReference type="PROSITE" id="PS00073">
    <property type="entry name" value="ACYL_COA_DH_2"/>
    <property type="match status" value="1"/>
</dbReference>
<evidence type="ECO:0000313" key="12">
    <source>
        <dbReference type="EMBL" id="CAA6823868.1"/>
    </source>
</evidence>
<dbReference type="EC" id="1.3.99.2" evidence="12"/>
<evidence type="ECO:0000256" key="8">
    <source>
        <dbReference type="RuleBase" id="RU362125"/>
    </source>
</evidence>
<dbReference type="GO" id="GO:0050660">
    <property type="term" value="F:flavin adenine dinucleotide binding"/>
    <property type="evidence" value="ECO:0007669"/>
    <property type="project" value="InterPro"/>
</dbReference>
<dbReference type="GO" id="GO:0009083">
    <property type="term" value="P:branched-chain amino acid catabolic process"/>
    <property type="evidence" value="ECO:0007669"/>
    <property type="project" value="UniProtKB-KW"/>
</dbReference>
<dbReference type="InterPro" id="IPR009100">
    <property type="entry name" value="AcylCoA_DH/oxidase_NM_dom_sf"/>
</dbReference>
<dbReference type="InterPro" id="IPR006091">
    <property type="entry name" value="Acyl-CoA_Oxase/DH_mid-dom"/>
</dbReference>
<dbReference type="PIRSF" id="PIRSF016578">
    <property type="entry name" value="HsaA"/>
    <property type="match status" value="1"/>
</dbReference>
<dbReference type="Pfam" id="PF02771">
    <property type="entry name" value="Acyl-CoA_dh_N"/>
    <property type="match status" value="1"/>
</dbReference>
<dbReference type="GO" id="GO:0003995">
    <property type="term" value="F:acyl-CoA dehydrogenase activity"/>
    <property type="evidence" value="ECO:0007669"/>
    <property type="project" value="InterPro"/>
</dbReference>
<feature type="domain" description="Acyl-CoA oxidase/dehydrogenase middle" evidence="10">
    <location>
        <begin position="125"/>
        <end position="218"/>
    </location>
</feature>
<evidence type="ECO:0000256" key="3">
    <source>
        <dbReference type="ARBA" id="ARBA00009347"/>
    </source>
</evidence>
<keyword evidence="6 8" id="KW-0274">FAD</keyword>
<accession>A0A6S6U6S6</accession>
<feature type="domain" description="Acyl-CoA dehydrogenase/oxidase C-terminal" evidence="9">
    <location>
        <begin position="230"/>
        <end position="377"/>
    </location>
</feature>
<dbReference type="GO" id="GO:0046359">
    <property type="term" value="P:butyrate catabolic process"/>
    <property type="evidence" value="ECO:0007669"/>
    <property type="project" value="TreeGrafter"/>
</dbReference>
<evidence type="ECO:0000259" key="11">
    <source>
        <dbReference type="Pfam" id="PF02771"/>
    </source>
</evidence>
<dbReference type="AlphaFoldDB" id="A0A6S6U6S6"/>
<evidence type="ECO:0000256" key="1">
    <source>
        <dbReference type="ARBA" id="ARBA00001974"/>
    </source>
</evidence>
<proteinExistence type="inferred from homology"/>
<protein>
    <submittedName>
        <fullName evidence="12">Butyryl-CoA dehydrogenase (EC)</fullName>
        <ecNumber evidence="12">1.3.99.2</ecNumber>
    </submittedName>
</protein>
<evidence type="ECO:0000256" key="5">
    <source>
        <dbReference type="ARBA" id="ARBA00022630"/>
    </source>
</evidence>
<sequence length="387" mass="43345">MKSYYFTEEHNLFRQSLRDFLNKEVLPNVDQWEENRRIPKDFWKKFGAMGYFGLNFPEKYGGSDLDFFYSVILVEEISKCFSGGFAIMPMVQSYMSTPYILTHGSDYLKDKYLPKAITGELICSIAISEPGAGSDAMNIQTKAIRAGDHYIVNGSKTFITNGVYGDFMVAVVKTDPDAGVGGVSLLVIDRDAVGVSARKLKKLGWHASDTAELSFDDVKVPVENLIGDEGMGFYYLMGGLQLERLIGAVSSIGSCDASLKYALQYMSERKAFGRPINKFQVLRHRVAQMASEMESNRYFTYHCCRLHDDGEYAVKESSMAKLLGTELCNKVATECLQFFGGYGYMEDYKMARVFRDARIGTIGAGTSEVMREIISKMVIDGQEYEGS</sequence>
<dbReference type="SUPFAM" id="SSF47203">
    <property type="entry name" value="Acyl-CoA dehydrogenase C-terminal domain-like"/>
    <property type="match status" value="1"/>
</dbReference>
<dbReference type="GO" id="GO:0033539">
    <property type="term" value="P:fatty acid beta-oxidation using acyl-CoA dehydrogenase"/>
    <property type="evidence" value="ECO:0007669"/>
    <property type="project" value="TreeGrafter"/>
</dbReference>
<dbReference type="InterPro" id="IPR006089">
    <property type="entry name" value="Acyl-CoA_DH_CS"/>
</dbReference>
<dbReference type="InterPro" id="IPR036250">
    <property type="entry name" value="AcylCo_DH-like_C"/>
</dbReference>
<dbReference type="Gene3D" id="1.20.140.10">
    <property type="entry name" value="Butyryl-CoA Dehydrogenase, subunit A, domain 3"/>
    <property type="match status" value="1"/>
</dbReference>
<dbReference type="Pfam" id="PF02770">
    <property type="entry name" value="Acyl-CoA_dh_M"/>
    <property type="match status" value="1"/>
</dbReference>
<dbReference type="InterPro" id="IPR009075">
    <property type="entry name" value="AcylCo_DH/oxidase_C"/>
</dbReference>
<organism evidence="12">
    <name type="scientific">uncultured Aureispira sp</name>
    <dbReference type="NCBI Taxonomy" id="1331704"/>
    <lineage>
        <taxon>Bacteria</taxon>
        <taxon>Pseudomonadati</taxon>
        <taxon>Bacteroidota</taxon>
        <taxon>Saprospiria</taxon>
        <taxon>Saprospirales</taxon>
        <taxon>Saprospiraceae</taxon>
        <taxon>Aureispira</taxon>
        <taxon>environmental samples</taxon>
    </lineage>
</organism>
<dbReference type="FunFam" id="1.20.140.10:FF:000001">
    <property type="entry name" value="Acyl-CoA dehydrogenase"/>
    <property type="match status" value="1"/>
</dbReference>
<dbReference type="Gene3D" id="2.40.110.10">
    <property type="entry name" value="Butyryl-CoA Dehydrogenase, subunit A, domain 2"/>
    <property type="match status" value="1"/>
</dbReference>
<reference evidence="12" key="1">
    <citation type="submission" date="2020-01" db="EMBL/GenBank/DDBJ databases">
        <authorList>
            <person name="Meier V. D."/>
            <person name="Meier V D."/>
        </authorList>
    </citation>
    <scope>NUCLEOTIDE SEQUENCE</scope>
    <source>
        <strain evidence="12">HLG_WM_MAG_10</strain>
    </source>
</reference>
<evidence type="ECO:0000256" key="6">
    <source>
        <dbReference type="ARBA" id="ARBA00022827"/>
    </source>
</evidence>
<dbReference type="Gene3D" id="1.10.540.10">
    <property type="entry name" value="Acyl-CoA dehydrogenase/oxidase, N-terminal domain"/>
    <property type="match status" value="1"/>
</dbReference>
<evidence type="ECO:0000256" key="4">
    <source>
        <dbReference type="ARBA" id="ARBA00022456"/>
    </source>
</evidence>
<gene>
    <name evidence="12" type="ORF">HELGO_WM19215</name>
</gene>
<dbReference type="EMBL" id="CACVAQ010000334">
    <property type="protein sequence ID" value="CAA6823868.1"/>
    <property type="molecule type" value="Genomic_DNA"/>
</dbReference>
<dbReference type="InterPro" id="IPR037069">
    <property type="entry name" value="AcylCoA_DH/ox_N_sf"/>
</dbReference>
<comment type="pathway">
    <text evidence="2">Amino-acid degradation; L-valine degradation.</text>
</comment>
<feature type="domain" description="Acyl-CoA dehydrogenase/oxidase N-terminal" evidence="11">
    <location>
        <begin position="7"/>
        <end position="120"/>
    </location>
</feature>
<comment type="similarity">
    <text evidence="3 8">Belongs to the acyl-CoA dehydrogenase family.</text>
</comment>
<comment type="cofactor">
    <cofactor evidence="1 8">
        <name>FAD</name>
        <dbReference type="ChEBI" id="CHEBI:57692"/>
    </cofactor>
</comment>
<dbReference type="FunFam" id="2.40.110.10:FF:000001">
    <property type="entry name" value="Acyl-CoA dehydrogenase, mitochondrial"/>
    <property type="match status" value="1"/>
</dbReference>
<keyword evidence="4" id="KW-0101">Branched-chain amino acid catabolism</keyword>
<dbReference type="Pfam" id="PF00441">
    <property type="entry name" value="Acyl-CoA_dh_1"/>
    <property type="match status" value="1"/>
</dbReference>
<dbReference type="FunFam" id="1.10.540.10:FF:000002">
    <property type="entry name" value="Acyl-CoA dehydrogenase FadE19"/>
    <property type="match status" value="1"/>
</dbReference>
<evidence type="ECO:0000256" key="2">
    <source>
        <dbReference type="ARBA" id="ARBA00005109"/>
    </source>
</evidence>
<evidence type="ECO:0000259" key="10">
    <source>
        <dbReference type="Pfam" id="PF02770"/>
    </source>
</evidence>
<dbReference type="SUPFAM" id="SSF56645">
    <property type="entry name" value="Acyl-CoA dehydrogenase NM domain-like"/>
    <property type="match status" value="1"/>
</dbReference>
<keyword evidence="5 8" id="KW-0285">Flavoprotein</keyword>
<dbReference type="PANTHER" id="PTHR43884:SF12">
    <property type="entry name" value="ISOVALERYL-COA DEHYDROGENASE, MITOCHONDRIAL-RELATED"/>
    <property type="match status" value="1"/>
</dbReference>
<dbReference type="InterPro" id="IPR046373">
    <property type="entry name" value="Acyl-CoA_Oxase/DH_mid-dom_sf"/>
</dbReference>
<name>A0A6S6U6S6_9BACT</name>
<dbReference type="InterPro" id="IPR013786">
    <property type="entry name" value="AcylCoA_DH/ox_N"/>
</dbReference>